<dbReference type="EMBL" id="CBTN010000057">
    <property type="protein sequence ID" value="CDH58523.1"/>
    <property type="molecule type" value="Genomic_DNA"/>
</dbReference>
<dbReference type="InterPro" id="IPR050216">
    <property type="entry name" value="LRR_domain-containing"/>
</dbReference>
<feature type="domain" description="Disease resistance R13L4/SHOC-2-like LRR" evidence="4">
    <location>
        <begin position="203"/>
        <end position="383"/>
    </location>
</feature>
<evidence type="ECO:0000256" key="1">
    <source>
        <dbReference type="ARBA" id="ARBA00022614"/>
    </source>
</evidence>
<dbReference type="Pfam" id="PF13855">
    <property type="entry name" value="LRR_8"/>
    <property type="match status" value="1"/>
</dbReference>
<dbReference type="InterPro" id="IPR001611">
    <property type="entry name" value="Leu-rich_rpt"/>
</dbReference>
<dbReference type="Pfam" id="PF23598">
    <property type="entry name" value="LRR_14"/>
    <property type="match status" value="1"/>
</dbReference>
<keyword evidence="1" id="KW-0433">Leucine-rich repeat</keyword>
<evidence type="ECO:0000313" key="5">
    <source>
        <dbReference type="EMBL" id="CDH58523.1"/>
    </source>
</evidence>
<dbReference type="Proteomes" id="UP000027586">
    <property type="component" value="Unassembled WGS sequence"/>
</dbReference>
<dbReference type="GO" id="GO:0005737">
    <property type="term" value="C:cytoplasm"/>
    <property type="evidence" value="ECO:0007669"/>
    <property type="project" value="TreeGrafter"/>
</dbReference>
<reference evidence="5" key="1">
    <citation type="submission" date="2013-08" db="EMBL/GenBank/DDBJ databases">
        <title>Gene expansion shapes genome architecture in the human pathogen Lichtheimia corymbifera: an evolutionary genomics analysis in the ancient terrestrial Mucorales (Mucoromycotina).</title>
        <authorList>
            <person name="Schwartze V.U."/>
            <person name="Winter S."/>
            <person name="Shelest E."/>
            <person name="Marcet-Houben M."/>
            <person name="Horn F."/>
            <person name="Wehner S."/>
            <person name="Hoffmann K."/>
            <person name="Riege K."/>
            <person name="Sammeth M."/>
            <person name="Nowrousian M."/>
            <person name="Valiante V."/>
            <person name="Linde J."/>
            <person name="Jacobsen I.D."/>
            <person name="Marz M."/>
            <person name="Brakhage A.A."/>
            <person name="Gabaldon T."/>
            <person name="Bocker S."/>
            <person name="Voigt K."/>
        </authorList>
    </citation>
    <scope>NUCLEOTIDE SEQUENCE [LARGE SCALE GENOMIC DNA]</scope>
    <source>
        <strain evidence="5">FSU 9682</strain>
    </source>
</reference>
<keyword evidence="6" id="KW-1185">Reference proteome</keyword>
<name>A0A068S854_9FUNG</name>
<organism evidence="5 6">
    <name type="scientific">Lichtheimia corymbifera JMRC:FSU:9682</name>
    <dbReference type="NCBI Taxonomy" id="1263082"/>
    <lineage>
        <taxon>Eukaryota</taxon>
        <taxon>Fungi</taxon>
        <taxon>Fungi incertae sedis</taxon>
        <taxon>Mucoromycota</taxon>
        <taxon>Mucoromycotina</taxon>
        <taxon>Mucoromycetes</taxon>
        <taxon>Mucorales</taxon>
        <taxon>Lichtheimiaceae</taxon>
        <taxon>Lichtheimia</taxon>
    </lineage>
</organism>
<dbReference type="PANTHER" id="PTHR48051">
    <property type="match status" value="1"/>
</dbReference>
<comment type="caution">
    <text evidence="5">The sequence shown here is derived from an EMBL/GenBank/DDBJ whole genome shotgun (WGS) entry which is preliminary data.</text>
</comment>
<dbReference type="VEuPathDB" id="FungiDB:LCOR_09382.1"/>
<dbReference type="AlphaFoldDB" id="A0A068S854"/>
<feature type="region of interest" description="Disordered" evidence="3">
    <location>
        <begin position="1"/>
        <end position="96"/>
    </location>
</feature>
<dbReference type="InterPro" id="IPR032675">
    <property type="entry name" value="LRR_dom_sf"/>
</dbReference>
<accession>A0A068S854</accession>
<keyword evidence="2" id="KW-0677">Repeat</keyword>
<dbReference type="OrthoDB" id="660555at2759"/>
<gene>
    <name evidence="5" type="ORF">LCOR_09382.1</name>
</gene>
<dbReference type="SMART" id="SM00364">
    <property type="entry name" value="LRR_BAC"/>
    <property type="match status" value="11"/>
</dbReference>
<dbReference type="SUPFAM" id="SSF52058">
    <property type="entry name" value="L domain-like"/>
    <property type="match status" value="2"/>
</dbReference>
<protein>
    <submittedName>
        <fullName evidence="5">Leucine-rich repeat-containing protein 40-like</fullName>
    </submittedName>
</protein>
<evidence type="ECO:0000313" key="6">
    <source>
        <dbReference type="Proteomes" id="UP000027586"/>
    </source>
</evidence>
<proteinExistence type="predicted"/>
<dbReference type="SMART" id="SM00369">
    <property type="entry name" value="LRR_TYP"/>
    <property type="match status" value="13"/>
</dbReference>
<dbReference type="Gene3D" id="3.80.10.10">
    <property type="entry name" value="Ribonuclease Inhibitor"/>
    <property type="match status" value="2"/>
</dbReference>
<evidence type="ECO:0000256" key="2">
    <source>
        <dbReference type="ARBA" id="ARBA00022737"/>
    </source>
</evidence>
<evidence type="ECO:0000259" key="4">
    <source>
        <dbReference type="Pfam" id="PF23598"/>
    </source>
</evidence>
<dbReference type="PANTHER" id="PTHR48051:SF1">
    <property type="entry name" value="RAS SUPPRESSOR PROTEIN 1"/>
    <property type="match status" value="1"/>
</dbReference>
<dbReference type="InterPro" id="IPR003591">
    <property type="entry name" value="Leu-rich_rpt_typical-subtyp"/>
</dbReference>
<sequence length="730" mass="80908">MSLHQQKRSSIVQPRPTKASLMRQQGQPSSPTPSPAADVSRSRDSTTVKKSVSKGSHVQASEGIRAFMASKRAAAQQQRKTAPSSQPSTTPRNRVMTGADRYTFDDEDAFGQPSSKSNLKIQTIIKQAKSSGKLNISNRELAEIPEEVWSMYHVDPNKIVVDFSSSGDAWYDSTELNKFIATNNEITELDERIGTEFGALTLIDLRNNQLSSLPDTLNQLSQLTVLHLSHNAFETIPSSVYDLVKLRDLDLAHNKLRVVPADIGRLSQLEILNLNDNNLQEMADDVGQLHKLRKLYLSENQLVELPAVESLGGWQKLEELHVSNNQLRVLFKGSSPAEEIALPKLTRLDAHQNSMTTLADEGCRKMISLPNLKELLLAYNQLSDDTSVMLLTSAPEIQTLDISSNLFSDIPSTVLELRELIRLDVSANHLRVLRPDLGKLEHLAVINWEGNPLRSVPRNVTMVELIESLRSKMTLEEEEKGNEAANDEKDDDAGGLVAAAAAAAAGSNEEKLEEPTTPTIVVRASGTLDLSNQQLDDVTHDALTQSNNMTPATLQLHHNRLQDIPTTLDMFANTLVHLYLHHNRISQLSLTSSSFPIFASLKTLSLANNRIASIEVTPEAEPVFPKLVELDVSYNALTILPEDLTAHLPSLRTLRANTNQIGKISAKSLENLEVIDLANNDIAYLPPEIGRIRSIKELMLYGNRFRIPRPTVLDQGTQAVLEFLRRRLGE</sequence>
<dbReference type="SMART" id="SM00365">
    <property type="entry name" value="LRR_SD22"/>
    <property type="match status" value="5"/>
</dbReference>
<dbReference type="InterPro" id="IPR055414">
    <property type="entry name" value="LRR_R13L4/SHOC2-like"/>
</dbReference>
<feature type="compositionally biased region" description="Polar residues" evidence="3">
    <location>
        <begin position="79"/>
        <end position="92"/>
    </location>
</feature>
<evidence type="ECO:0000256" key="3">
    <source>
        <dbReference type="SAM" id="MobiDB-lite"/>
    </source>
</evidence>
<dbReference type="PROSITE" id="PS51450">
    <property type="entry name" value="LRR"/>
    <property type="match status" value="3"/>
</dbReference>
<dbReference type="STRING" id="1263082.A0A068S854"/>